<dbReference type="RefSeq" id="WP_208675527.1">
    <property type="nucleotide sequence ID" value="NZ_CP030139.2"/>
</dbReference>
<accession>A0AAN1QM77</accession>
<keyword evidence="1" id="KW-1133">Transmembrane helix</keyword>
<dbReference type="AlphaFoldDB" id="A0AAN1QM77"/>
<reference evidence="2 3" key="1">
    <citation type="journal article" date="2018" name="Sci. Rep.">
        <title>Genome Features and Biochemical Characteristics of a Robust, Fast Growing and Naturally Transformable Cyanobacterium Synechococcus elongatus PCC 11801 Isolated from India.</title>
        <authorList>
            <person name="Jaiswal D."/>
            <person name="Sengupta A."/>
            <person name="Sohoni S."/>
            <person name="Sengupta S."/>
            <person name="Phadnavis A.G."/>
            <person name="Pakrasi H.B."/>
            <person name="Wangikar P.P."/>
        </authorList>
    </citation>
    <scope>NUCLEOTIDE SEQUENCE [LARGE SCALE GENOMIC DNA]</scope>
    <source>
        <strain evidence="2 3">PCC 11801</strain>
    </source>
</reference>
<dbReference type="EMBL" id="CP030139">
    <property type="protein sequence ID" value="AZB71861.1"/>
    <property type="molecule type" value="Genomic_DNA"/>
</dbReference>
<keyword evidence="1" id="KW-0472">Membrane</keyword>
<keyword evidence="1" id="KW-0812">Transmembrane</keyword>
<sequence length="224" mass="24367">MRQKQHHLTTATAGFTVAELLVGSVLGFIVILAGGFVLSTNLSTDRRVAELSKQRNQLNLALEFISSEIRRSRRIVLNTDLTASTQCSNSNRQPILSLEVPKESGGFHTITYAVQPIASNHIWQGPHAIYRCGPSFTSDGRYTENSSQQADVLLDGIASQADLNAAVEACAELATTRRSSHTAAVHAELLESQRLASLLIGLVVYPNRGEQQVICDSRLVTPRS</sequence>
<gene>
    <name evidence="2" type="ORF">DOP62_03170</name>
</gene>
<evidence type="ECO:0000313" key="2">
    <source>
        <dbReference type="EMBL" id="AZB71861.1"/>
    </source>
</evidence>
<protein>
    <recommendedName>
        <fullName evidence="4">Prepilin-type cleavage/methylation domain-containing protein</fullName>
    </recommendedName>
</protein>
<organism evidence="2 3">
    <name type="scientific">Synechococcus elongatus PCC 11801</name>
    <dbReference type="NCBI Taxonomy" id="2219813"/>
    <lineage>
        <taxon>Bacteria</taxon>
        <taxon>Bacillati</taxon>
        <taxon>Cyanobacteriota</taxon>
        <taxon>Cyanophyceae</taxon>
        <taxon>Synechococcales</taxon>
        <taxon>Synechococcaceae</taxon>
        <taxon>Synechococcus</taxon>
    </lineage>
</organism>
<dbReference type="Proteomes" id="UP000267249">
    <property type="component" value="Chromosome"/>
</dbReference>
<feature type="transmembrane region" description="Helical" evidence="1">
    <location>
        <begin position="12"/>
        <end position="38"/>
    </location>
</feature>
<evidence type="ECO:0008006" key="4">
    <source>
        <dbReference type="Google" id="ProtNLM"/>
    </source>
</evidence>
<evidence type="ECO:0000256" key="1">
    <source>
        <dbReference type="SAM" id="Phobius"/>
    </source>
</evidence>
<proteinExistence type="predicted"/>
<name>A0AAN1QM77_SYNEL</name>
<evidence type="ECO:0000313" key="3">
    <source>
        <dbReference type="Proteomes" id="UP000267249"/>
    </source>
</evidence>